<evidence type="ECO:0000313" key="4">
    <source>
        <dbReference type="Proteomes" id="UP000077363"/>
    </source>
</evidence>
<evidence type="ECO:0008006" key="5">
    <source>
        <dbReference type="Google" id="ProtNLM"/>
    </source>
</evidence>
<accession>A0A172TBA6</accession>
<feature type="binding site" evidence="2">
    <location>
        <begin position="14"/>
        <end position="21"/>
    </location>
    <ligand>
        <name>ATP</name>
        <dbReference type="ChEBI" id="CHEBI:30616"/>
    </ligand>
</feature>
<dbReference type="STRING" id="1182568.SU48_11070"/>
<dbReference type="Pfam" id="PF07931">
    <property type="entry name" value="CPT"/>
    <property type="match status" value="1"/>
</dbReference>
<dbReference type="Proteomes" id="UP000077363">
    <property type="component" value="Chromosome"/>
</dbReference>
<dbReference type="InterPro" id="IPR012853">
    <property type="entry name" value="CPT"/>
</dbReference>
<name>A0A172TBA6_9DEIO</name>
<dbReference type="AlphaFoldDB" id="A0A172TBA6"/>
<gene>
    <name evidence="3" type="ORF">SU48_11070</name>
</gene>
<dbReference type="OrthoDB" id="9811101at2"/>
<dbReference type="Gene3D" id="3.40.50.300">
    <property type="entry name" value="P-loop containing nucleotide triphosphate hydrolases"/>
    <property type="match status" value="1"/>
</dbReference>
<dbReference type="GO" id="GO:0016740">
    <property type="term" value="F:transferase activity"/>
    <property type="evidence" value="ECO:0007669"/>
    <property type="project" value="InterPro"/>
</dbReference>
<protein>
    <recommendedName>
        <fullName evidence="5">Chloramphenicol phosphotransferase</fullName>
    </recommendedName>
</protein>
<dbReference type="InterPro" id="IPR027417">
    <property type="entry name" value="P-loop_NTPase"/>
</dbReference>
<evidence type="ECO:0000256" key="2">
    <source>
        <dbReference type="PIRSR" id="PIRSR007531-2"/>
    </source>
</evidence>
<dbReference type="RefSeq" id="WP_064015300.1">
    <property type="nucleotide sequence ID" value="NZ_CP011387.1"/>
</dbReference>
<evidence type="ECO:0000256" key="1">
    <source>
        <dbReference type="PIRSR" id="PIRSR007531-1"/>
    </source>
</evidence>
<dbReference type="GO" id="GO:0005524">
    <property type="term" value="F:ATP binding"/>
    <property type="evidence" value="ECO:0007669"/>
    <property type="project" value="InterPro"/>
</dbReference>
<dbReference type="EMBL" id="CP011387">
    <property type="protein sequence ID" value="ANE44214.1"/>
    <property type="molecule type" value="Genomic_DNA"/>
</dbReference>
<reference evidence="3 4" key="1">
    <citation type="submission" date="2015-01" db="EMBL/GenBank/DDBJ databases">
        <title>Deinococcus puniceus/DY1/ whole genome sequencing.</title>
        <authorList>
            <person name="Kim M.K."/>
            <person name="Srinivasan S."/>
            <person name="Lee J.-J."/>
        </authorList>
    </citation>
    <scope>NUCLEOTIDE SEQUENCE [LARGE SCALE GENOMIC DNA]</scope>
    <source>
        <strain evidence="3 4">DY1</strain>
    </source>
</reference>
<evidence type="ECO:0000313" key="3">
    <source>
        <dbReference type="EMBL" id="ANE44214.1"/>
    </source>
</evidence>
<sequence length="205" mass="22704">MTSVPLGKVILLNGPSSAGKSTLCAALQDQLDEPFLQFSLDFLMFRDGVLPQRREASGPFSWAEMRPKLFEGYYNCLPALLSAGNNLVLDYIIESSDQWRTLLQRLGGVDVFLVGVHCPLPELERREQQRGDRRIGDARRDFATVHTFSSYDLEVDSLVSPQQNAKRIVEAWSSRTARSVFGRAAQRTVDRAGAAQDGTALPSDG</sequence>
<feature type="active site" evidence="1">
    <location>
        <position position="41"/>
    </location>
</feature>
<dbReference type="SUPFAM" id="SSF52540">
    <property type="entry name" value="P-loop containing nucleoside triphosphate hydrolases"/>
    <property type="match status" value="1"/>
</dbReference>
<proteinExistence type="predicted"/>
<dbReference type="KEGG" id="dpu:SU48_11070"/>
<keyword evidence="4" id="KW-1185">Reference proteome</keyword>
<organism evidence="3 4">
    <name type="scientific">Deinococcus puniceus</name>
    <dbReference type="NCBI Taxonomy" id="1182568"/>
    <lineage>
        <taxon>Bacteria</taxon>
        <taxon>Thermotogati</taxon>
        <taxon>Deinococcota</taxon>
        <taxon>Deinococci</taxon>
        <taxon>Deinococcales</taxon>
        <taxon>Deinococcaceae</taxon>
        <taxon>Deinococcus</taxon>
    </lineage>
</organism>
<dbReference type="PATRIC" id="fig|1182568.3.peg.2298"/>
<dbReference type="PIRSF" id="PIRSF007531">
    <property type="entry name" value="CPT"/>
    <property type="match status" value="1"/>
</dbReference>